<accession>A0A2G8SJQ2</accession>
<proteinExistence type="predicted"/>
<dbReference type="OrthoDB" id="2766728at2759"/>
<name>A0A2G8SJQ2_9APHY</name>
<organism evidence="3 4">
    <name type="scientific">Ganoderma sinense ZZ0214-1</name>
    <dbReference type="NCBI Taxonomy" id="1077348"/>
    <lineage>
        <taxon>Eukaryota</taxon>
        <taxon>Fungi</taxon>
        <taxon>Dikarya</taxon>
        <taxon>Basidiomycota</taxon>
        <taxon>Agaricomycotina</taxon>
        <taxon>Agaricomycetes</taxon>
        <taxon>Polyporales</taxon>
        <taxon>Polyporaceae</taxon>
        <taxon>Ganoderma</taxon>
    </lineage>
</organism>
<feature type="compositionally biased region" description="Polar residues" evidence="2">
    <location>
        <begin position="816"/>
        <end position="834"/>
    </location>
</feature>
<feature type="compositionally biased region" description="Polar residues" evidence="2">
    <location>
        <begin position="792"/>
        <end position="804"/>
    </location>
</feature>
<feature type="region of interest" description="Disordered" evidence="2">
    <location>
        <begin position="708"/>
        <end position="834"/>
    </location>
</feature>
<feature type="region of interest" description="Disordered" evidence="2">
    <location>
        <begin position="453"/>
        <end position="519"/>
    </location>
</feature>
<dbReference type="InterPro" id="IPR001138">
    <property type="entry name" value="Zn2Cys6_DnaBD"/>
</dbReference>
<evidence type="ECO:0000313" key="3">
    <source>
        <dbReference type="EMBL" id="PIL33989.1"/>
    </source>
</evidence>
<protein>
    <recommendedName>
        <fullName evidence="5">Transcription factor</fullName>
    </recommendedName>
</protein>
<evidence type="ECO:0000313" key="4">
    <source>
        <dbReference type="Proteomes" id="UP000230002"/>
    </source>
</evidence>
<dbReference type="EMBL" id="AYKW01000006">
    <property type="protein sequence ID" value="PIL33989.1"/>
    <property type="molecule type" value="Genomic_DNA"/>
</dbReference>
<comment type="caution">
    <text evidence="3">The sequence shown here is derived from an EMBL/GenBank/DDBJ whole genome shotgun (WGS) entry which is preliminary data.</text>
</comment>
<keyword evidence="1" id="KW-0175">Coiled coil</keyword>
<feature type="coiled-coil region" evidence="1">
    <location>
        <begin position="370"/>
        <end position="406"/>
    </location>
</feature>
<dbReference type="GO" id="GO:0000981">
    <property type="term" value="F:DNA-binding transcription factor activity, RNA polymerase II-specific"/>
    <property type="evidence" value="ECO:0007669"/>
    <property type="project" value="InterPro"/>
</dbReference>
<feature type="region of interest" description="Disordered" evidence="2">
    <location>
        <begin position="967"/>
        <end position="987"/>
    </location>
</feature>
<feature type="compositionally biased region" description="Low complexity" evidence="2">
    <location>
        <begin position="734"/>
        <end position="753"/>
    </location>
</feature>
<feature type="compositionally biased region" description="Acidic residues" evidence="2">
    <location>
        <begin position="473"/>
        <end position="486"/>
    </location>
</feature>
<dbReference type="CDD" id="cd00067">
    <property type="entry name" value="GAL4"/>
    <property type="match status" value="1"/>
</dbReference>
<keyword evidence="4" id="KW-1185">Reference proteome</keyword>
<evidence type="ECO:0000256" key="2">
    <source>
        <dbReference type="SAM" id="MobiDB-lite"/>
    </source>
</evidence>
<dbReference type="GO" id="GO:0008270">
    <property type="term" value="F:zinc ion binding"/>
    <property type="evidence" value="ECO:0007669"/>
    <property type="project" value="InterPro"/>
</dbReference>
<evidence type="ECO:0000256" key="1">
    <source>
        <dbReference type="SAM" id="Coils"/>
    </source>
</evidence>
<sequence>MQPQHAFEPLLNAFDRSFIVEETRLALGRSADTALASVLEGLARTGSISSLDEEVINRIVEAIGLHGWLRASSVGDAPRWNGLLRVRDSLPPLYPIRERIEAALAEVQFAVVEREVLQHAHEAAQAYSINLGLKNAMEVLGWQSSVLAARVDALLTHSEMEWLKATEALAAFRFGRPVSRTSRLEVMWLDGEFAWDAAAWGQSFALRQRQSTSPSPTMESPFVSLLTIVQAPHFALTPASADVNGEHASARDPRSVKSGWCESKLGTGHRPITAPDISSKFLSAVRALTDFTQLPDRDFEAVFTTFVATAAKGSLPRADAEEFLGEYSMVSRSSRADFFSRTCAWLRKVTRAGQTAVEQLKNRPPPANNEAKEELELELAEAEADASRAEAELVEAKAQAKRADKDRSTAFKKLSYHPRLLRLISEAAKPSTSASLVATPTVAMLAPVHVPAKKPTAHMSVSRKRADPRPEETPSEPPDDDLDELDGSGSEFGDPPNDPKGKGPAAPRQPKKKLTADERYRNLVETPVLAKKHEEFENANVWIDWNDQEPCDQCWRRGEVCTPSKDKGRAMCDRCRRAHDKCTHWGRNSRGEVKDGQNRTVPAAIFNGVGHSYASNLAPNERPWVEAVLHVIDDCPAVNEVVRVDSEALLRNVKKVWKQTVNNTLTFVSFDPPTAAPTVYLYDRASLPVFDPRGFPNLAPISNAHLLDESMRPPSGEPEAAPSTTASARRVTRQSAQQSSEPAPAAAASGSKPTPRPAFQSTTSASCSKRLRKDHASASPTPPRKRVRVETPNASNKPGLSAKTSALPMQDLAQMGQDSPHSPSIPDASSTTLESSWADIGQSGAFEGPQDADSEEVRVAANDPEPNPATVLARVGGLREFGIYIDELRCTWASAVVREFLARAQQRELVNREERLTQQAFGQFTTEFVYTLNPDRARAIMRAISMNSLDAQYPEIQTWAALRTLSRDNVEQPGEGPAPTDEAGMAE</sequence>
<dbReference type="AlphaFoldDB" id="A0A2G8SJQ2"/>
<gene>
    <name evidence="3" type="ORF">GSI_03697</name>
</gene>
<reference evidence="3 4" key="1">
    <citation type="journal article" date="2015" name="Sci. Rep.">
        <title>Chromosome-level genome map provides insights into diverse defense mechanisms in the medicinal fungus Ganoderma sinense.</title>
        <authorList>
            <person name="Zhu Y."/>
            <person name="Xu J."/>
            <person name="Sun C."/>
            <person name="Zhou S."/>
            <person name="Xu H."/>
            <person name="Nelson D.R."/>
            <person name="Qian J."/>
            <person name="Song J."/>
            <person name="Luo H."/>
            <person name="Xiang L."/>
            <person name="Li Y."/>
            <person name="Xu Z."/>
            <person name="Ji A."/>
            <person name="Wang L."/>
            <person name="Lu S."/>
            <person name="Hayward A."/>
            <person name="Sun W."/>
            <person name="Li X."/>
            <person name="Schwartz D.C."/>
            <person name="Wang Y."/>
            <person name="Chen S."/>
        </authorList>
    </citation>
    <scope>NUCLEOTIDE SEQUENCE [LARGE SCALE GENOMIC DNA]</scope>
    <source>
        <strain evidence="3 4">ZZ0214-1</strain>
    </source>
</reference>
<dbReference type="Proteomes" id="UP000230002">
    <property type="component" value="Unassembled WGS sequence"/>
</dbReference>
<evidence type="ECO:0008006" key="5">
    <source>
        <dbReference type="Google" id="ProtNLM"/>
    </source>
</evidence>